<keyword evidence="1" id="KW-0175">Coiled coil</keyword>
<evidence type="ECO:0000313" key="2">
    <source>
        <dbReference type="EMBL" id="KAL1514085.1"/>
    </source>
</evidence>
<gene>
    <name evidence="2" type="ORF">ABEB36_003404</name>
</gene>
<dbReference type="EMBL" id="JBDJPC010000002">
    <property type="protein sequence ID" value="KAL1514085.1"/>
    <property type="molecule type" value="Genomic_DNA"/>
</dbReference>
<evidence type="ECO:0000256" key="1">
    <source>
        <dbReference type="SAM" id="Coils"/>
    </source>
</evidence>
<keyword evidence="3" id="KW-1185">Reference proteome</keyword>
<protein>
    <recommendedName>
        <fullName evidence="4">Kinetochore protein Spc24</fullName>
    </recommendedName>
</protein>
<name>A0ABD1FBM7_HYPHA</name>
<evidence type="ECO:0008006" key="4">
    <source>
        <dbReference type="Google" id="ProtNLM"/>
    </source>
</evidence>
<evidence type="ECO:0000313" key="3">
    <source>
        <dbReference type="Proteomes" id="UP001566132"/>
    </source>
</evidence>
<proteinExistence type="predicted"/>
<sequence length="182" mass="21502">MEELTETLELINERVNNNLMNFMFNLDEQCESKINFLLDVLTNGLREDPLDQLVSTELDHYEASCLEYEQLQKMLNNVETSIEELKRMQSEKQKELVSLQRNHKELKKKIESITKQKEQIQNKRDQILAFKILTGIDFNYKSKKVEGIITKSVPKAFSFNPDKLTQEEIAKKLWNLKFNKES</sequence>
<dbReference type="Gene3D" id="3.30.160.570">
    <property type="entry name" value="Ncd80 complex, Spc24 subunit"/>
    <property type="match status" value="1"/>
</dbReference>
<organism evidence="2 3">
    <name type="scientific">Hypothenemus hampei</name>
    <name type="common">Coffee berry borer</name>
    <dbReference type="NCBI Taxonomy" id="57062"/>
    <lineage>
        <taxon>Eukaryota</taxon>
        <taxon>Metazoa</taxon>
        <taxon>Ecdysozoa</taxon>
        <taxon>Arthropoda</taxon>
        <taxon>Hexapoda</taxon>
        <taxon>Insecta</taxon>
        <taxon>Pterygota</taxon>
        <taxon>Neoptera</taxon>
        <taxon>Endopterygota</taxon>
        <taxon>Coleoptera</taxon>
        <taxon>Polyphaga</taxon>
        <taxon>Cucujiformia</taxon>
        <taxon>Curculionidae</taxon>
        <taxon>Scolytinae</taxon>
        <taxon>Hypothenemus</taxon>
    </lineage>
</organism>
<feature type="coiled-coil region" evidence="1">
    <location>
        <begin position="68"/>
        <end position="126"/>
    </location>
</feature>
<accession>A0ABD1FBM7</accession>
<comment type="caution">
    <text evidence="2">The sequence shown here is derived from an EMBL/GenBank/DDBJ whole genome shotgun (WGS) entry which is preliminary data.</text>
</comment>
<reference evidence="2 3" key="1">
    <citation type="submission" date="2024-05" db="EMBL/GenBank/DDBJ databases">
        <title>Genetic variation in Jamaican populations of the coffee berry borer (Hypothenemus hampei).</title>
        <authorList>
            <person name="Errbii M."/>
            <person name="Myrie A."/>
        </authorList>
    </citation>
    <scope>NUCLEOTIDE SEQUENCE [LARGE SCALE GENOMIC DNA]</scope>
    <source>
        <strain evidence="2">JA-Hopewell-2020-01-JO</strain>
        <tissue evidence="2">Whole body</tissue>
    </source>
</reference>
<dbReference type="AlphaFoldDB" id="A0ABD1FBM7"/>
<dbReference type="Proteomes" id="UP001566132">
    <property type="component" value="Unassembled WGS sequence"/>
</dbReference>